<keyword evidence="1" id="KW-0732">Signal</keyword>
<evidence type="ECO:0000313" key="2">
    <source>
        <dbReference type="EMBL" id="UYM14105.1"/>
    </source>
</evidence>
<name>A0ABY6GMZ9_9GAMM</name>
<dbReference type="Proteomes" id="UP001163255">
    <property type="component" value="Chromosome"/>
</dbReference>
<feature type="chain" id="PRO_5046407952" evidence="1">
    <location>
        <begin position="29"/>
        <end position="149"/>
    </location>
</feature>
<proteinExistence type="predicted"/>
<keyword evidence="3" id="KW-1185">Reference proteome</keyword>
<dbReference type="EMBL" id="CP103300">
    <property type="protein sequence ID" value="UYM14105.1"/>
    <property type="molecule type" value="Genomic_DNA"/>
</dbReference>
<reference evidence="2" key="1">
    <citation type="submission" date="2022-10" db="EMBL/GenBank/DDBJ databases">
        <title>Completed Genome Sequence of two octocoral isolated bacterium, Endozoicomonas euniceicola EF212T and Endozoicomonas gorgoniicola PS125T.</title>
        <authorList>
            <person name="Chiou Y.-J."/>
            <person name="Chen Y.-H."/>
        </authorList>
    </citation>
    <scope>NUCLEOTIDE SEQUENCE</scope>
    <source>
        <strain evidence="2">EF212</strain>
    </source>
</reference>
<protein>
    <submittedName>
        <fullName evidence="2">Uncharacterized protein</fullName>
    </submittedName>
</protein>
<evidence type="ECO:0000313" key="3">
    <source>
        <dbReference type="Proteomes" id="UP001163255"/>
    </source>
</evidence>
<sequence length="149" mass="16849">MSKTNKLIRWLVAIWFMAFIINPCQSSADSARKKQEQQETTSQPGLFLQQKLNDGTLNKKSLVILDLDDTTITTPEGQWLGRSEMFYYLVNKEMQRNPGRERQSVVADIDPCSHSDLCTGSLSDCLLSISIQTAKLRNAAMDGEFRKVC</sequence>
<dbReference type="RefSeq" id="WP_262595508.1">
    <property type="nucleotide sequence ID" value="NZ_CP103300.1"/>
</dbReference>
<gene>
    <name evidence="2" type="ORF">NX720_14435</name>
</gene>
<organism evidence="2 3">
    <name type="scientific">Endozoicomonas euniceicola</name>
    <dbReference type="NCBI Taxonomy" id="1234143"/>
    <lineage>
        <taxon>Bacteria</taxon>
        <taxon>Pseudomonadati</taxon>
        <taxon>Pseudomonadota</taxon>
        <taxon>Gammaproteobacteria</taxon>
        <taxon>Oceanospirillales</taxon>
        <taxon>Endozoicomonadaceae</taxon>
        <taxon>Endozoicomonas</taxon>
    </lineage>
</organism>
<evidence type="ECO:0000256" key="1">
    <source>
        <dbReference type="SAM" id="SignalP"/>
    </source>
</evidence>
<accession>A0ABY6GMZ9</accession>
<feature type="signal peptide" evidence="1">
    <location>
        <begin position="1"/>
        <end position="28"/>
    </location>
</feature>